<dbReference type="Pfam" id="PF10274">
    <property type="entry name" value="ParcG"/>
    <property type="match status" value="1"/>
</dbReference>
<evidence type="ECO:0000313" key="1">
    <source>
        <dbReference type="EMBL" id="KAG2486832.1"/>
    </source>
</evidence>
<proteinExistence type="predicted"/>
<dbReference type="EMBL" id="JAEHOE010000106">
    <property type="protein sequence ID" value="KAG2486832.1"/>
    <property type="molecule type" value="Genomic_DNA"/>
</dbReference>
<dbReference type="GO" id="GO:0051879">
    <property type="term" value="F:Hsp90 protein binding"/>
    <property type="evidence" value="ECO:0007669"/>
    <property type="project" value="TreeGrafter"/>
</dbReference>
<evidence type="ECO:0000313" key="2">
    <source>
        <dbReference type="Proteomes" id="UP000612055"/>
    </source>
</evidence>
<reference evidence="1" key="1">
    <citation type="journal article" date="2020" name="bioRxiv">
        <title>Comparative genomics of Chlamydomonas.</title>
        <authorList>
            <person name="Craig R.J."/>
            <person name="Hasan A.R."/>
            <person name="Ness R.W."/>
            <person name="Keightley P.D."/>
        </authorList>
    </citation>
    <scope>NUCLEOTIDE SEQUENCE</scope>
    <source>
        <strain evidence="1">CCAP 11/70</strain>
    </source>
</reference>
<dbReference type="PANTHER" id="PTHR21207">
    <property type="entry name" value="PARKIN COREGULATED GENE PROTEIN PARK2 COREGULATED"/>
    <property type="match status" value="1"/>
</dbReference>
<dbReference type="Proteomes" id="UP000612055">
    <property type="component" value="Unassembled WGS sequence"/>
</dbReference>
<gene>
    <name evidence="1" type="ORF">HYH03_014515</name>
</gene>
<dbReference type="OrthoDB" id="5954824at2759"/>
<dbReference type="PANTHER" id="PTHR21207:SF2">
    <property type="entry name" value="PARKIN COREGULATED GENE PROTEIN"/>
    <property type="match status" value="1"/>
</dbReference>
<name>A0A835XNW8_9CHLO</name>
<sequence length="323" mass="34898">MGFPTRPPEDFLKSGQGLDLGQRNRLRAHLRKFPVNTEPPFVPGTGGIVLSPGPPAGRRRPASATAASSASLFACTRQPLPASLLRIYYDNGTLDFVAVRWRGSRADSLVWARAVTKGQDSSAHQRDYTAWSPELPSELDVATWLPVFLDGIREYDEPYRFLAVRGSEELLYKAGDTIHTFAESLVLPLKLALDTREPTAVAVALQLMGAALALDPGVAGRWVPAYWQFAQVLNLFRARGGALAVDMGYNRRTVATCRQLATDFMTAFELAGGPAATAAVRRYSPSFDPAVTDSSMARAAAKAAVKAQEAGLPAGGFRPFTLF</sequence>
<protein>
    <submittedName>
        <fullName evidence="1">Uncharacterized protein</fullName>
    </submittedName>
</protein>
<comment type="caution">
    <text evidence="1">The sequence shown here is derived from an EMBL/GenBank/DDBJ whole genome shotgun (WGS) entry which is preliminary data.</text>
</comment>
<organism evidence="1 2">
    <name type="scientific">Edaphochlamys debaryana</name>
    <dbReference type="NCBI Taxonomy" id="47281"/>
    <lineage>
        <taxon>Eukaryota</taxon>
        <taxon>Viridiplantae</taxon>
        <taxon>Chlorophyta</taxon>
        <taxon>core chlorophytes</taxon>
        <taxon>Chlorophyceae</taxon>
        <taxon>CS clade</taxon>
        <taxon>Chlamydomonadales</taxon>
        <taxon>Chlamydomonadales incertae sedis</taxon>
        <taxon>Edaphochlamys</taxon>
    </lineage>
</organism>
<dbReference type="InterPro" id="IPR019399">
    <property type="entry name" value="Parkin_co-regulated_protein"/>
</dbReference>
<dbReference type="GO" id="GO:0030544">
    <property type="term" value="F:Hsp70 protein binding"/>
    <property type="evidence" value="ECO:0007669"/>
    <property type="project" value="TreeGrafter"/>
</dbReference>
<dbReference type="AlphaFoldDB" id="A0A835XNW8"/>
<accession>A0A835XNW8</accession>
<keyword evidence="2" id="KW-1185">Reference proteome</keyword>